<evidence type="ECO:0000313" key="4">
    <source>
        <dbReference type="Proteomes" id="UP000268535"/>
    </source>
</evidence>
<dbReference type="EMBL" id="ML014053">
    <property type="protein sequence ID" value="RKO94877.1"/>
    <property type="molecule type" value="Genomic_DNA"/>
</dbReference>
<name>A0A4V1ISV5_9FUNG</name>
<dbReference type="AlphaFoldDB" id="A0A4V1ISV5"/>
<evidence type="ECO:0000256" key="1">
    <source>
        <dbReference type="SAM" id="MobiDB-lite"/>
    </source>
</evidence>
<feature type="compositionally biased region" description="Low complexity" evidence="1">
    <location>
        <begin position="117"/>
        <end position="145"/>
    </location>
</feature>
<keyword evidence="2" id="KW-0732">Signal</keyword>
<proteinExistence type="predicted"/>
<accession>A0A4V1ISV5</accession>
<feature type="signal peptide" evidence="2">
    <location>
        <begin position="1"/>
        <end position="22"/>
    </location>
</feature>
<dbReference type="Proteomes" id="UP000268535">
    <property type="component" value="Unassembled WGS sequence"/>
</dbReference>
<feature type="chain" id="PRO_5020637696" description="Secreted protein" evidence="2">
    <location>
        <begin position="23"/>
        <end position="145"/>
    </location>
</feature>
<reference evidence="4" key="1">
    <citation type="journal article" date="2018" name="Nat. Microbiol.">
        <title>Leveraging single-cell genomics to expand the fungal tree of life.</title>
        <authorList>
            <person name="Ahrendt S.R."/>
            <person name="Quandt C.A."/>
            <person name="Ciobanu D."/>
            <person name="Clum A."/>
            <person name="Salamov A."/>
            <person name="Andreopoulos B."/>
            <person name="Cheng J.F."/>
            <person name="Woyke T."/>
            <person name="Pelin A."/>
            <person name="Henrissat B."/>
            <person name="Reynolds N.K."/>
            <person name="Benny G.L."/>
            <person name="Smith M.E."/>
            <person name="James T.Y."/>
            <person name="Grigoriev I.V."/>
        </authorList>
    </citation>
    <scope>NUCLEOTIDE SEQUENCE [LARGE SCALE GENOMIC DNA]</scope>
    <source>
        <strain evidence="4">ATCC 52028</strain>
    </source>
</reference>
<protein>
    <recommendedName>
        <fullName evidence="5">Secreted protein</fullName>
    </recommendedName>
</protein>
<evidence type="ECO:0008006" key="5">
    <source>
        <dbReference type="Google" id="ProtNLM"/>
    </source>
</evidence>
<sequence length="145" mass="15370">MRIGTAVAVAVAALSLPATAAADSRRTRSRDTAACDGDSEDAVLQRCLRRLTSHVRVVSARGGLERCRRGGLLHAFQTPRRPPSSGLAAPLRPEPSERPCRGSCRALAERRSPWQGLPSAAAAAASLRRPRPMATTRARRATGPA</sequence>
<organism evidence="3 4">
    <name type="scientific">Caulochytrium protostelioides</name>
    <dbReference type="NCBI Taxonomy" id="1555241"/>
    <lineage>
        <taxon>Eukaryota</taxon>
        <taxon>Fungi</taxon>
        <taxon>Fungi incertae sedis</taxon>
        <taxon>Chytridiomycota</taxon>
        <taxon>Chytridiomycota incertae sedis</taxon>
        <taxon>Chytridiomycetes</taxon>
        <taxon>Caulochytriales</taxon>
        <taxon>Caulochytriaceae</taxon>
        <taxon>Caulochytrium</taxon>
    </lineage>
</organism>
<evidence type="ECO:0000256" key="2">
    <source>
        <dbReference type="SAM" id="SignalP"/>
    </source>
</evidence>
<evidence type="ECO:0000313" key="3">
    <source>
        <dbReference type="EMBL" id="RKO94877.1"/>
    </source>
</evidence>
<feature type="region of interest" description="Disordered" evidence="1">
    <location>
        <begin position="74"/>
        <end position="145"/>
    </location>
</feature>
<gene>
    <name evidence="3" type="ORF">CAUPRSCDRAFT_13293</name>
</gene>